<comment type="subunit">
    <text evidence="3">Forms a membrane-associated complex with FtsE.</text>
</comment>
<evidence type="ECO:0000256" key="10">
    <source>
        <dbReference type="ARBA" id="ARBA00023136"/>
    </source>
</evidence>
<evidence type="ECO:0000256" key="12">
    <source>
        <dbReference type="PIRNR" id="PIRNR003097"/>
    </source>
</evidence>
<dbReference type="PANTHER" id="PTHR47755">
    <property type="entry name" value="CELL DIVISION PROTEIN FTSX"/>
    <property type="match status" value="1"/>
</dbReference>
<keyword evidence="17" id="KW-1185">Reference proteome</keyword>
<keyword evidence="10 12" id="KW-0472">Membrane</keyword>
<dbReference type="GO" id="GO:0005886">
    <property type="term" value="C:plasma membrane"/>
    <property type="evidence" value="ECO:0007669"/>
    <property type="project" value="UniProtKB-SubCell"/>
</dbReference>
<name>A0A8D4UU44_9FIRM</name>
<dbReference type="InterPro" id="IPR058204">
    <property type="entry name" value="FtsX_firmicutes-type"/>
</dbReference>
<dbReference type="PANTHER" id="PTHR47755:SF1">
    <property type="entry name" value="CELL DIVISION PROTEIN FTSX"/>
    <property type="match status" value="1"/>
</dbReference>
<accession>A0A8D4UU44</accession>
<evidence type="ECO:0000256" key="8">
    <source>
        <dbReference type="ARBA" id="ARBA00022692"/>
    </source>
</evidence>
<keyword evidence="5 12" id="KW-1003">Cell membrane</keyword>
<evidence type="ECO:0000256" key="6">
    <source>
        <dbReference type="ARBA" id="ARBA00022519"/>
    </source>
</evidence>
<dbReference type="RefSeq" id="WP_022382778.1">
    <property type="nucleotide sequence ID" value="NZ_AP019697.1"/>
</dbReference>
<organism evidence="16 17">
    <name type="scientific">Dialister hominis</name>
    <dbReference type="NCBI Taxonomy" id="2582419"/>
    <lineage>
        <taxon>Bacteria</taxon>
        <taxon>Bacillati</taxon>
        <taxon>Bacillota</taxon>
        <taxon>Negativicutes</taxon>
        <taxon>Veillonellales</taxon>
        <taxon>Veillonellaceae</taxon>
        <taxon>Dialister</taxon>
    </lineage>
</organism>
<dbReference type="Proteomes" id="UP000320585">
    <property type="component" value="Chromosome"/>
</dbReference>
<dbReference type="Gene3D" id="3.30.70.3040">
    <property type="match status" value="1"/>
</dbReference>
<proteinExistence type="inferred from homology"/>
<dbReference type="OrthoDB" id="9812531at2"/>
<feature type="domain" description="FtsX extracellular" evidence="15">
    <location>
        <begin position="58"/>
        <end position="150"/>
    </location>
</feature>
<comment type="similarity">
    <text evidence="2 12">Belongs to the ABC-4 integral membrane protein family. FtsX subfamily.</text>
</comment>
<evidence type="ECO:0000256" key="11">
    <source>
        <dbReference type="ARBA" id="ARBA00023306"/>
    </source>
</evidence>
<dbReference type="Pfam" id="PF02687">
    <property type="entry name" value="FtsX"/>
    <property type="match status" value="1"/>
</dbReference>
<evidence type="ECO:0000256" key="13">
    <source>
        <dbReference type="SAM" id="Phobius"/>
    </source>
</evidence>
<gene>
    <name evidence="16" type="ORF">Dia5BBH33_08380</name>
</gene>
<dbReference type="GeneID" id="92716059"/>
<evidence type="ECO:0000256" key="2">
    <source>
        <dbReference type="ARBA" id="ARBA00007379"/>
    </source>
</evidence>
<dbReference type="NCBIfam" id="NF038347">
    <property type="entry name" value="FtsX_Gpos"/>
    <property type="match status" value="1"/>
</dbReference>
<dbReference type="InterPro" id="IPR040690">
    <property type="entry name" value="FtsX_ECD"/>
</dbReference>
<dbReference type="InterPro" id="IPR004513">
    <property type="entry name" value="FtsX"/>
</dbReference>
<feature type="domain" description="ABC3 transporter permease C-terminal" evidence="14">
    <location>
        <begin position="174"/>
        <end position="293"/>
    </location>
</feature>
<protein>
    <recommendedName>
        <fullName evidence="4 12">Cell division protein FtsX</fullName>
    </recommendedName>
</protein>
<evidence type="ECO:0000256" key="9">
    <source>
        <dbReference type="ARBA" id="ARBA00022989"/>
    </source>
</evidence>
<dbReference type="InterPro" id="IPR003838">
    <property type="entry name" value="ABC3_permease_C"/>
</dbReference>
<comment type="function">
    <text evidence="12">Part of the ABC transporter FtsEX involved in asymmetric cellular division facilitating the initiation of sporulation.</text>
</comment>
<dbReference type="PIRSF" id="PIRSF003097">
    <property type="entry name" value="FtsX"/>
    <property type="match status" value="1"/>
</dbReference>
<dbReference type="NCBIfam" id="TIGR00439">
    <property type="entry name" value="FtsX_Gneg"/>
    <property type="match status" value="1"/>
</dbReference>
<keyword evidence="11 12" id="KW-0131">Cell cycle</keyword>
<keyword evidence="7 12" id="KW-0132">Cell division</keyword>
<feature type="transmembrane region" description="Helical" evidence="13">
    <location>
        <begin position="169"/>
        <end position="195"/>
    </location>
</feature>
<sequence>MFSSLSYFWGETFRSLLRNRFMALASILTVTLSMFILGVFLAAVLNINHMASYLENQVEMTIYLKDGLTTNQVMDVGKQLKTLPGLKEISFTNKDQAMAEFRERMKDQQGLLDAINGNPLPASYKTSFTTPDQLKEAAQTVAKYNSVESVQYGQDIIEQLYKVAQVIRISGVVLIAFLAGAELFIISNTIRLTVFARRREIQIMKYVGATNGFIRWPFLFEGMIIGLIGSGIASFILWEGYKLAINEMTGAGLVFIPIIPLWPFMMYTTLIILAIGIIIGILGSAISLRKYMKV</sequence>
<comment type="subcellular location">
    <subcellularLocation>
        <location evidence="1">Cell inner membrane</location>
        <topology evidence="1">Multi-pass membrane protein</topology>
    </subcellularLocation>
    <subcellularLocation>
        <location evidence="12">Cell membrane</location>
    </subcellularLocation>
</comment>
<evidence type="ECO:0000256" key="4">
    <source>
        <dbReference type="ARBA" id="ARBA00021907"/>
    </source>
</evidence>
<keyword evidence="8 13" id="KW-0812">Transmembrane</keyword>
<dbReference type="GO" id="GO:0051301">
    <property type="term" value="P:cell division"/>
    <property type="evidence" value="ECO:0007669"/>
    <property type="project" value="UniProtKB-KW"/>
</dbReference>
<evidence type="ECO:0000313" key="16">
    <source>
        <dbReference type="EMBL" id="BBK24903.1"/>
    </source>
</evidence>
<evidence type="ECO:0000256" key="3">
    <source>
        <dbReference type="ARBA" id="ARBA00011160"/>
    </source>
</evidence>
<dbReference type="AlphaFoldDB" id="A0A8D4UU44"/>
<feature type="transmembrane region" description="Helical" evidence="13">
    <location>
        <begin position="264"/>
        <end position="288"/>
    </location>
</feature>
<dbReference type="InterPro" id="IPR047590">
    <property type="entry name" value="FtsX_proteobact-type"/>
</dbReference>
<keyword evidence="6" id="KW-0997">Cell inner membrane</keyword>
<keyword evidence="9 13" id="KW-1133">Transmembrane helix</keyword>
<evidence type="ECO:0000313" key="17">
    <source>
        <dbReference type="Proteomes" id="UP000320585"/>
    </source>
</evidence>
<evidence type="ECO:0000256" key="5">
    <source>
        <dbReference type="ARBA" id="ARBA00022475"/>
    </source>
</evidence>
<dbReference type="KEGG" id="dho:Dia5BBH33_08380"/>
<dbReference type="EMBL" id="AP019697">
    <property type="protein sequence ID" value="BBK24903.1"/>
    <property type="molecule type" value="Genomic_DNA"/>
</dbReference>
<evidence type="ECO:0000256" key="1">
    <source>
        <dbReference type="ARBA" id="ARBA00004429"/>
    </source>
</evidence>
<feature type="transmembrane region" description="Helical" evidence="13">
    <location>
        <begin position="21"/>
        <end position="45"/>
    </location>
</feature>
<evidence type="ECO:0000259" key="14">
    <source>
        <dbReference type="Pfam" id="PF02687"/>
    </source>
</evidence>
<evidence type="ECO:0000256" key="7">
    <source>
        <dbReference type="ARBA" id="ARBA00022618"/>
    </source>
</evidence>
<reference evidence="17" key="1">
    <citation type="submission" date="2019-05" db="EMBL/GenBank/DDBJ databases">
        <title>Complete genome sequencing of Dialister sp. strain 5BBH33.</title>
        <authorList>
            <person name="Sakamoto M."/>
            <person name="Murakami T."/>
            <person name="Mori H."/>
        </authorList>
    </citation>
    <scope>NUCLEOTIDE SEQUENCE [LARGE SCALE GENOMIC DNA]</scope>
    <source>
        <strain evidence="17">5BBH33</strain>
    </source>
</reference>
<dbReference type="Pfam" id="PF18075">
    <property type="entry name" value="FtsX_ECD"/>
    <property type="match status" value="1"/>
</dbReference>
<feature type="transmembrane region" description="Helical" evidence="13">
    <location>
        <begin position="216"/>
        <end position="238"/>
    </location>
</feature>
<evidence type="ECO:0000259" key="15">
    <source>
        <dbReference type="Pfam" id="PF18075"/>
    </source>
</evidence>